<gene>
    <name evidence="2" type="ORF">HAND00432_LOCUS23911</name>
</gene>
<organism evidence="2">
    <name type="scientific">Hemiselmis andersenii</name>
    <name type="common">Cryptophyte alga</name>
    <dbReference type="NCBI Taxonomy" id="464988"/>
    <lineage>
        <taxon>Eukaryota</taxon>
        <taxon>Cryptophyceae</taxon>
        <taxon>Cryptomonadales</taxon>
        <taxon>Hemiselmidaceae</taxon>
        <taxon>Hemiselmis</taxon>
    </lineage>
</organism>
<feature type="region of interest" description="Disordered" evidence="1">
    <location>
        <begin position="1"/>
        <end position="72"/>
    </location>
</feature>
<proteinExistence type="predicted"/>
<evidence type="ECO:0000256" key="1">
    <source>
        <dbReference type="SAM" id="MobiDB-lite"/>
    </source>
</evidence>
<reference evidence="2" key="1">
    <citation type="submission" date="2021-01" db="EMBL/GenBank/DDBJ databases">
        <authorList>
            <person name="Corre E."/>
            <person name="Pelletier E."/>
            <person name="Niang G."/>
            <person name="Scheremetjew M."/>
            <person name="Finn R."/>
            <person name="Kale V."/>
            <person name="Holt S."/>
            <person name="Cochrane G."/>
            <person name="Meng A."/>
            <person name="Brown T."/>
            <person name="Cohen L."/>
        </authorList>
    </citation>
    <scope>NUCLEOTIDE SEQUENCE</scope>
    <source>
        <strain evidence="2">CCMP644</strain>
    </source>
</reference>
<protein>
    <submittedName>
        <fullName evidence="2">Uncharacterized protein</fullName>
    </submittedName>
</protein>
<evidence type="ECO:0000313" key="2">
    <source>
        <dbReference type="EMBL" id="CAD8972910.1"/>
    </source>
</evidence>
<name>A0A6U5A161_HEMAN</name>
<dbReference type="EMBL" id="HBFX01039729">
    <property type="protein sequence ID" value="CAD8972910.1"/>
    <property type="molecule type" value="Transcribed_RNA"/>
</dbReference>
<dbReference type="AlphaFoldDB" id="A0A6U5A161"/>
<sequence>MDVLSLAPKDELRSSADGDTGDGKKKKSWFGSGGDKKSQAAAKSAAKKGKEKSTGPYVPQGDPFEPGGSYIPPPFDPVQSELNIKKLNMMKLEKVVGKQIPPAEGLRVWLALGCRGLGVKGEEGLGTVVMVGNENKQVRVKWDEFGLEGDYSSGLYGVYHLAVFEYVERRDWMTKVHRTNWQKKNKGPPPRIDRNKELETMLGFRQDDQLRHRVSYMRNRCSVS</sequence>
<accession>A0A6U5A161</accession>